<proteinExistence type="predicted"/>
<keyword evidence="2" id="KW-1185">Reference proteome</keyword>
<evidence type="ECO:0000313" key="2">
    <source>
        <dbReference type="Proteomes" id="UP000199249"/>
    </source>
</evidence>
<dbReference type="EMBL" id="FNOV01000010">
    <property type="protein sequence ID" value="SDY59329.1"/>
    <property type="molecule type" value="Genomic_DNA"/>
</dbReference>
<protein>
    <submittedName>
        <fullName evidence="1">Uncharacterized protein</fullName>
    </submittedName>
</protein>
<evidence type="ECO:0000313" key="1">
    <source>
        <dbReference type="EMBL" id="SDY59329.1"/>
    </source>
</evidence>
<dbReference type="STRING" id="651662.SAMN04488069_110100"/>
<organism evidence="1 2">
    <name type="scientific">Hymenobacter psychrophilus</name>
    <dbReference type="NCBI Taxonomy" id="651662"/>
    <lineage>
        <taxon>Bacteria</taxon>
        <taxon>Pseudomonadati</taxon>
        <taxon>Bacteroidota</taxon>
        <taxon>Cytophagia</taxon>
        <taxon>Cytophagales</taxon>
        <taxon>Hymenobacteraceae</taxon>
        <taxon>Hymenobacter</taxon>
    </lineage>
</organism>
<gene>
    <name evidence="1" type="ORF">SAMN04488069_110100</name>
</gene>
<reference evidence="2" key="1">
    <citation type="submission" date="2016-10" db="EMBL/GenBank/DDBJ databases">
        <authorList>
            <person name="Varghese N."/>
            <person name="Submissions S."/>
        </authorList>
    </citation>
    <scope>NUCLEOTIDE SEQUENCE [LARGE SCALE GENOMIC DNA]</scope>
    <source>
        <strain evidence="2">CGMCC 1.8975</strain>
    </source>
</reference>
<dbReference type="AlphaFoldDB" id="A0A1H3L559"/>
<dbReference type="Proteomes" id="UP000199249">
    <property type="component" value="Unassembled WGS sequence"/>
</dbReference>
<name>A0A1H3L559_9BACT</name>
<sequence length="59" mass="6328">MTHALACGRSRCGSKKYSDGLVVAVIHGNLFLYEQELAPFRSLRMVADASLSLSLSASV</sequence>
<accession>A0A1H3L559</accession>